<dbReference type="FunFam" id="3.40.50.720:FF:000077">
    <property type="entry name" value="L-threonine 3-dehydrogenase, mitochondrial"/>
    <property type="match status" value="1"/>
</dbReference>
<keyword evidence="4" id="KW-1185">Reference proteome</keyword>
<evidence type="ECO:0000256" key="1">
    <source>
        <dbReference type="ARBA" id="ARBA00007637"/>
    </source>
</evidence>
<evidence type="ECO:0000313" key="3">
    <source>
        <dbReference type="EMBL" id="AIZ37176.1"/>
    </source>
</evidence>
<dbReference type="Gene3D" id="3.40.50.720">
    <property type="entry name" value="NAD(P)-binding Rossmann-like Domain"/>
    <property type="match status" value="1"/>
</dbReference>
<dbReference type="OrthoDB" id="9779902at2"/>
<protein>
    <submittedName>
        <fullName evidence="3">UDP-glucose 4-epimerase</fullName>
    </submittedName>
</protein>
<evidence type="ECO:0000259" key="2">
    <source>
        <dbReference type="Pfam" id="PF01370"/>
    </source>
</evidence>
<name>A0A0B4S3H2_9FIRM</name>
<dbReference type="GO" id="GO:0008743">
    <property type="term" value="F:L-threonine 3-dehydrogenase activity"/>
    <property type="evidence" value="ECO:0007669"/>
    <property type="project" value="TreeGrafter"/>
</dbReference>
<dbReference type="Proteomes" id="UP000031386">
    <property type="component" value="Chromosome"/>
</dbReference>
<dbReference type="AlphaFoldDB" id="A0A0B4S3H2"/>
<dbReference type="InterPro" id="IPR036291">
    <property type="entry name" value="NAD(P)-bd_dom_sf"/>
</dbReference>
<dbReference type="Pfam" id="PF01370">
    <property type="entry name" value="Epimerase"/>
    <property type="match status" value="1"/>
</dbReference>
<reference evidence="3 4" key="1">
    <citation type="submission" date="2014-10" db="EMBL/GenBank/DDBJ databases">
        <title>Complete genome sequence of Parvimonas micra KCOM 1535 (= ChDC B708).</title>
        <authorList>
            <person name="Kook J.-K."/>
            <person name="Park S.-N."/>
            <person name="Lim Y.K."/>
            <person name="Roh H."/>
        </authorList>
    </citation>
    <scope>NUCLEOTIDE SEQUENCE [LARGE SCALE GENOMIC DNA]</scope>
    <source>
        <strain evidence="4">KCOM 1535 / ChDC B708</strain>
    </source>
</reference>
<feature type="domain" description="NAD-dependent epimerase/dehydratase" evidence="2">
    <location>
        <begin position="4"/>
        <end position="240"/>
    </location>
</feature>
<dbReference type="PANTHER" id="PTHR42687:SF1">
    <property type="entry name" value="L-THREONINE 3-DEHYDROGENASE, MITOCHONDRIAL"/>
    <property type="match status" value="1"/>
</dbReference>
<dbReference type="PANTHER" id="PTHR42687">
    <property type="entry name" value="L-THREONINE 3-DEHYDROGENASE"/>
    <property type="match status" value="1"/>
</dbReference>
<dbReference type="KEGG" id="pmic:NW74_07495"/>
<dbReference type="STRING" id="33033.NW74_07495"/>
<dbReference type="InterPro" id="IPR001509">
    <property type="entry name" value="Epimerase_deHydtase"/>
</dbReference>
<sequence length="315" mass="35238">MKRILMTGALGQIGTELALYLGDIYGRENILATDCSDVNKAAVEDIRFEMLDVTDPKRMFELAKEFKADTIVNLAAILSARGESMPQLTWKVNVDGVVNTLEVARELNAKVFVPSSIAAFGAGTPLDNTPQVTIQRPNTMYGVTKVSGELLCDYYFNKFGVDVRGVRYPGIISYKTLPGAGTTDYAVHIYYEAIKNKAYTSYIGKGTQMDMLYMPDALKAVVDLMEADPSKLKDRNAFNITAMSLTPEILEESIKKYMPEFKLSYDVDPIRQAIAESWPNSLDDSAAREQWGWKPSFDLDKMTVDMLENLRKKLK</sequence>
<dbReference type="InterPro" id="IPR051225">
    <property type="entry name" value="NAD(P)_epim/dehydratase"/>
</dbReference>
<gene>
    <name evidence="3" type="ORF">NW74_07495</name>
</gene>
<dbReference type="GO" id="GO:0006567">
    <property type="term" value="P:L-threonine catabolic process"/>
    <property type="evidence" value="ECO:0007669"/>
    <property type="project" value="TreeGrafter"/>
</dbReference>
<dbReference type="SUPFAM" id="SSF51735">
    <property type="entry name" value="NAD(P)-binding Rossmann-fold domains"/>
    <property type="match status" value="1"/>
</dbReference>
<evidence type="ECO:0000313" key="4">
    <source>
        <dbReference type="Proteomes" id="UP000031386"/>
    </source>
</evidence>
<dbReference type="EMBL" id="CP009761">
    <property type="protein sequence ID" value="AIZ37176.1"/>
    <property type="molecule type" value="Genomic_DNA"/>
</dbReference>
<accession>A0A0B4S3H2</accession>
<proteinExistence type="inferred from homology"/>
<dbReference type="RefSeq" id="WP_041954772.1">
    <property type="nucleotide sequence ID" value="NZ_CP009761.1"/>
</dbReference>
<organism evidence="3 4">
    <name type="scientific">Parvimonas micra</name>
    <dbReference type="NCBI Taxonomy" id="33033"/>
    <lineage>
        <taxon>Bacteria</taxon>
        <taxon>Bacillati</taxon>
        <taxon>Bacillota</taxon>
        <taxon>Tissierellia</taxon>
        <taxon>Tissierellales</taxon>
        <taxon>Peptoniphilaceae</taxon>
        <taxon>Parvimonas</taxon>
    </lineage>
</organism>
<comment type="similarity">
    <text evidence="1">Belongs to the NAD(P)-dependent epimerase/dehydratase family.</text>
</comment>